<gene>
    <name evidence="1" type="ORF">CQR47_0041</name>
</gene>
<dbReference type="AlphaFoldDB" id="A0A2N3QNJ4"/>
<evidence type="ECO:0000313" key="1">
    <source>
        <dbReference type="EMBL" id="PKU93267.1"/>
    </source>
</evidence>
<organism evidence="1 2">
    <name type="scientific">Bifidobacterium thermophilum</name>
    <dbReference type="NCBI Taxonomy" id="33905"/>
    <lineage>
        <taxon>Bacteria</taxon>
        <taxon>Bacillati</taxon>
        <taxon>Actinomycetota</taxon>
        <taxon>Actinomycetes</taxon>
        <taxon>Bifidobacteriales</taxon>
        <taxon>Bifidobacteriaceae</taxon>
        <taxon>Bifidobacterium</taxon>
    </lineage>
</organism>
<evidence type="ECO:0000313" key="2">
    <source>
        <dbReference type="Proteomes" id="UP000233727"/>
    </source>
</evidence>
<name>A0A2N3QNJ4_9BIFI</name>
<reference evidence="1 2" key="1">
    <citation type="submission" date="2017-10" db="EMBL/GenBank/DDBJ databases">
        <title>Bifidobacterium genomics.</title>
        <authorList>
            <person name="Lugli G.A."/>
            <person name="Milani C."/>
            <person name="Mancabelli L."/>
        </authorList>
    </citation>
    <scope>NUCLEOTIDE SEQUENCE [LARGE SCALE GENOMIC DNA]</scope>
    <source>
        <strain evidence="1 2">1542B</strain>
    </source>
</reference>
<sequence>MTRCSAVRRGLMRGGVTCAVGVTGTCAHRSQLIRMVDKAAMNQLISLIFRVFWISGDNFESISKKHSGNVEKLRLYS</sequence>
<comment type="caution">
    <text evidence="1">The sequence shown here is derived from an EMBL/GenBank/DDBJ whole genome shotgun (WGS) entry which is preliminary data.</text>
</comment>
<proteinExistence type="predicted"/>
<dbReference type="EMBL" id="PCGY01000002">
    <property type="protein sequence ID" value="PKU93267.1"/>
    <property type="molecule type" value="Genomic_DNA"/>
</dbReference>
<dbReference type="Proteomes" id="UP000233727">
    <property type="component" value="Unassembled WGS sequence"/>
</dbReference>
<protein>
    <submittedName>
        <fullName evidence="1">Uncharacterized protein</fullName>
    </submittedName>
</protein>
<accession>A0A2N3QNJ4</accession>